<accession>A0A4R8MJP2</accession>
<dbReference type="AlphaFoldDB" id="A0A090X621"/>
<dbReference type="OrthoDB" id="761425at2"/>
<comment type="caution">
    <text evidence="2">The sequence shown here is derived from an EMBL/GenBank/DDBJ whole genome shotgun (WGS) entry which is preliminary data.</text>
</comment>
<dbReference type="EMBL" id="BBNQ01000028">
    <property type="protein sequence ID" value="GAL64975.1"/>
    <property type="molecule type" value="Genomic_DNA"/>
</dbReference>
<reference evidence="4 5" key="1">
    <citation type="journal article" date="2014" name="Genome Announc.">
        <title>Draft Genome Sequences of Marine Flavobacterium Algibacter lectus Strains SS8 and NR4.</title>
        <authorList>
            <person name="Takatani N."/>
            <person name="Nakanishi M."/>
            <person name="Meirelles P."/>
            <person name="Mino S."/>
            <person name="Suda W."/>
            <person name="Oshima K."/>
            <person name="Hattori M."/>
            <person name="Ohkuma M."/>
            <person name="Hosokawa M."/>
            <person name="Miyashita K."/>
            <person name="Thompson F.L."/>
            <person name="Niwa A."/>
            <person name="Sawabe T."/>
            <person name="Sawabe T."/>
        </authorList>
    </citation>
    <scope>NUCLEOTIDE SEQUENCE [LARGE SCALE GENOMIC DNA]</scope>
    <source>
        <strain evidence="2">JCM 19274</strain>
        <strain evidence="1 5">JCM 19300</strain>
        <strain evidence="4">JCM19274</strain>
    </source>
</reference>
<accession>A0A090X621</accession>
<dbReference type="EMBL" id="BBNU01000011">
    <property type="protein sequence ID" value="GAL80522.1"/>
    <property type="molecule type" value="Genomic_DNA"/>
</dbReference>
<organism evidence="2 4">
    <name type="scientific">Algibacter lectus</name>
    <dbReference type="NCBI Taxonomy" id="221126"/>
    <lineage>
        <taxon>Bacteria</taxon>
        <taxon>Pseudomonadati</taxon>
        <taxon>Bacteroidota</taxon>
        <taxon>Flavobacteriia</taxon>
        <taxon>Flavobacteriales</taxon>
        <taxon>Flavobacteriaceae</taxon>
        <taxon>Algibacter</taxon>
    </lineage>
</organism>
<gene>
    <name evidence="3" type="ORF">DFQ06_1131</name>
    <name evidence="2" type="ORF">JCM19274_1148</name>
    <name evidence="1" type="ORF">JCM19300_2204</name>
</gene>
<protein>
    <submittedName>
        <fullName evidence="2">Uncharacterized protein</fullName>
    </submittedName>
</protein>
<keyword evidence="6" id="KW-1185">Reference proteome</keyword>
<evidence type="ECO:0000313" key="3">
    <source>
        <dbReference type="EMBL" id="TDY64226.1"/>
    </source>
</evidence>
<evidence type="ECO:0000313" key="6">
    <source>
        <dbReference type="Proteomes" id="UP000294824"/>
    </source>
</evidence>
<dbReference type="EMBL" id="SORL01000007">
    <property type="protein sequence ID" value="TDY64226.1"/>
    <property type="molecule type" value="Genomic_DNA"/>
</dbReference>
<evidence type="ECO:0000313" key="5">
    <source>
        <dbReference type="Proteomes" id="UP000029644"/>
    </source>
</evidence>
<evidence type="ECO:0000313" key="1">
    <source>
        <dbReference type="EMBL" id="GAL64975.1"/>
    </source>
</evidence>
<evidence type="ECO:0000313" key="4">
    <source>
        <dbReference type="Proteomes" id="UP000029643"/>
    </source>
</evidence>
<dbReference type="Proteomes" id="UP000029643">
    <property type="component" value="Unassembled WGS sequence"/>
</dbReference>
<reference evidence="3 6" key="2">
    <citation type="submission" date="2019-03" db="EMBL/GenBank/DDBJ databases">
        <title>Genomic Encyclopedia of Type Strains, Phase III (KMG-III): the genomes of soil and plant-associated and newly described type strains.</title>
        <authorList>
            <person name="Whitman W."/>
        </authorList>
    </citation>
    <scope>NUCLEOTIDE SEQUENCE [LARGE SCALE GENOMIC DNA]</scope>
    <source>
        <strain evidence="3 6">CECT 8301</strain>
    </source>
</reference>
<dbReference type="Proteomes" id="UP000294824">
    <property type="component" value="Unassembled WGS sequence"/>
</dbReference>
<dbReference type="Proteomes" id="UP000029644">
    <property type="component" value="Unassembled WGS sequence"/>
</dbReference>
<dbReference type="STRING" id="221126.SAMN04489722_101428"/>
<dbReference type="RefSeq" id="WP_042498859.1">
    <property type="nucleotide sequence ID" value="NZ_BBNQ01000028.1"/>
</dbReference>
<sequence length="150" mass="16435">MASNKVGLGGNVTDVDAGEALNEIPQNRTLIAGKLTPNTPIKPEAVEGLRTVEDVFEHFSPELNIAYEDKEGGTINEATKFNNLGDFGKRGITEGSDFLKGLEIESEQYKKIIKQLKTNKVLKQALQDEESKQALVSTLEMLIEELSTAK</sequence>
<proteinExistence type="predicted"/>
<name>A0A090X621_9FLAO</name>
<evidence type="ECO:0000313" key="2">
    <source>
        <dbReference type="EMBL" id="GAL80522.1"/>
    </source>
</evidence>